<dbReference type="Pfam" id="PF02657">
    <property type="entry name" value="SufE"/>
    <property type="match status" value="1"/>
</dbReference>
<protein>
    <submittedName>
        <fullName evidence="4">SufE-like protein 2, chloroplastic</fullName>
    </submittedName>
</protein>
<evidence type="ECO:0000256" key="1">
    <source>
        <dbReference type="ARBA" id="ARBA00010282"/>
    </source>
</evidence>
<comment type="similarity">
    <text evidence="1">Belongs to the SufE family.</text>
</comment>
<evidence type="ECO:0000313" key="3">
    <source>
        <dbReference type="Proteomes" id="UP000087171"/>
    </source>
</evidence>
<dbReference type="STRING" id="3827.A0A1S2YBI4"/>
<reference evidence="3" key="1">
    <citation type="journal article" date="2013" name="Nat. Biotechnol.">
        <title>Draft genome sequence of chickpea (Cicer arietinum) provides a resource for trait improvement.</title>
        <authorList>
            <person name="Varshney R.K."/>
            <person name="Song C."/>
            <person name="Saxena R.K."/>
            <person name="Azam S."/>
            <person name="Yu S."/>
            <person name="Sharpe A.G."/>
            <person name="Cannon S."/>
            <person name="Baek J."/>
            <person name="Rosen B.D."/>
            <person name="Tar'an B."/>
            <person name="Millan T."/>
            <person name="Zhang X."/>
            <person name="Ramsay L.D."/>
            <person name="Iwata A."/>
            <person name="Wang Y."/>
            <person name="Nelson W."/>
            <person name="Farmer A.D."/>
            <person name="Gaur P.M."/>
            <person name="Soderlund C."/>
            <person name="Penmetsa R.V."/>
            <person name="Xu C."/>
            <person name="Bharti A.K."/>
            <person name="He W."/>
            <person name="Winter P."/>
            <person name="Zhao S."/>
            <person name="Hane J.K."/>
            <person name="Carrasquilla-Garcia N."/>
            <person name="Condie J.A."/>
            <person name="Upadhyaya H.D."/>
            <person name="Luo M.C."/>
            <person name="Thudi M."/>
            <person name="Gowda C.L."/>
            <person name="Singh N.P."/>
            <person name="Lichtenzveig J."/>
            <person name="Gali K.K."/>
            <person name="Rubio J."/>
            <person name="Nadarajan N."/>
            <person name="Dolezel J."/>
            <person name="Bansal K.C."/>
            <person name="Xu X."/>
            <person name="Edwards D."/>
            <person name="Zhang G."/>
            <person name="Kahl G."/>
            <person name="Gil J."/>
            <person name="Singh K.B."/>
            <person name="Datta S.K."/>
            <person name="Jackson S.A."/>
            <person name="Wang J."/>
            <person name="Cook D.R."/>
        </authorList>
    </citation>
    <scope>NUCLEOTIDE SEQUENCE [LARGE SCALE GENOMIC DNA]</scope>
    <source>
        <strain evidence="3">cv. CDC Frontier</strain>
    </source>
</reference>
<dbReference type="Proteomes" id="UP000087171">
    <property type="component" value="Chromosome Ca5"/>
</dbReference>
<dbReference type="SUPFAM" id="SSF82649">
    <property type="entry name" value="SufE/NifU"/>
    <property type="match status" value="1"/>
</dbReference>
<sequence length="198" mass="21906">MVYPIPTATATASATLLTPPSVPIHFSSKFNGAVTPKQTQLNLSVKAPLNNKLTTSPYGVTDKLNGLASEFGSLSEPIDRVKRLLHYASLLPPLDRSERVRENRVAGCATEVWVVAHMDQGRKMRFKADSDSEISKGFCWCLVWMLDGAEPEEVLTVDLLGMNVGFNVLNARSRVNTWHNVFFAMQQATKDLILLSRC</sequence>
<reference evidence="4" key="2">
    <citation type="submission" date="2025-08" db="UniProtKB">
        <authorList>
            <consortium name="RefSeq"/>
        </authorList>
    </citation>
    <scope>IDENTIFICATION</scope>
    <source>
        <tissue evidence="4">Etiolated seedlings</tissue>
    </source>
</reference>
<name>A0A1S2YBI4_CICAR</name>
<accession>A0A1S2YBI4</accession>
<keyword evidence="3" id="KW-1185">Reference proteome</keyword>
<dbReference type="PANTHER" id="PTHR43597">
    <property type="entry name" value="SULFUR ACCEPTOR PROTEIN CSDE"/>
    <property type="match status" value="1"/>
</dbReference>
<dbReference type="RefSeq" id="XP_004502390.1">
    <property type="nucleotide sequence ID" value="XM_004502333.3"/>
</dbReference>
<dbReference type="AlphaFoldDB" id="A0A1S2YBI4"/>
<evidence type="ECO:0000259" key="2">
    <source>
        <dbReference type="Pfam" id="PF02657"/>
    </source>
</evidence>
<dbReference type="KEGG" id="cam:101510817"/>
<dbReference type="OrthoDB" id="411584at2759"/>
<dbReference type="Gene3D" id="3.90.1010.10">
    <property type="match status" value="1"/>
</dbReference>
<dbReference type="InterPro" id="IPR003808">
    <property type="entry name" value="Fe-S_metab-assoc_dom"/>
</dbReference>
<dbReference type="GeneID" id="101510817"/>
<dbReference type="eggNOG" id="ENOG502S1HZ">
    <property type="taxonomic scope" value="Eukaryota"/>
</dbReference>
<dbReference type="PANTHER" id="PTHR43597:SF5">
    <property type="entry name" value="SUFE-LIKE PROTEIN 2, CHLOROPLASTIC"/>
    <property type="match status" value="1"/>
</dbReference>
<feature type="domain" description="Fe-S metabolism associated" evidence="2">
    <location>
        <begin position="69"/>
        <end position="187"/>
    </location>
</feature>
<dbReference type="PaxDb" id="3827-XP_004502390.1"/>
<gene>
    <name evidence="4" type="primary">LOC101510817</name>
</gene>
<proteinExistence type="inferred from homology"/>
<evidence type="ECO:0000313" key="4">
    <source>
        <dbReference type="RefSeq" id="XP_004502390.1"/>
    </source>
</evidence>
<organism evidence="3 4">
    <name type="scientific">Cicer arietinum</name>
    <name type="common">Chickpea</name>
    <name type="synonym">Garbanzo</name>
    <dbReference type="NCBI Taxonomy" id="3827"/>
    <lineage>
        <taxon>Eukaryota</taxon>
        <taxon>Viridiplantae</taxon>
        <taxon>Streptophyta</taxon>
        <taxon>Embryophyta</taxon>
        <taxon>Tracheophyta</taxon>
        <taxon>Spermatophyta</taxon>
        <taxon>Magnoliopsida</taxon>
        <taxon>eudicotyledons</taxon>
        <taxon>Gunneridae</taxon>
        <taxon>Pentapetalae</taxon>
        <taxon>rosids</taxon>
        <taxon>fabids</taxon>
        <taxon>Fabales</taxon>
        <taxon>Fabaceae</taxon>
        <taxon>Papilionoideae</taxon>
        <taxon>50 kb inversion clade</taxon>
        <taxon>NPAAA clade</taxon>
        <taxon>Hologalegina</taxon>
        <taxon>IRL clade</taxon>
        <taxon>Cicereae</taxon>
        <taxon>Cicer</taxon>
    </lineage>
</organism>